<reference evidence="3 4" key="1">
    <citation type="submission" date="2019-06" db="EMBL/GenBank/DDBJ databases">
        <title>Paenimaribius caenipelagi gen. nov., sp. nov., isolated from a tidal flat.</title>
        <authorList>
            <person name="Yoon J.-H."/>
        </authorList>
    </citation>
    <scope>NUCLEOTIDE SEQUENCE [LARGE SCALE GENOMIC DNA]</scope>
    <source>
        <strain evidence="3 4">JBTF-M29</strain>
    </source>
</reference>
<proteinExistence type="predicted"/>
<dbReference type="AlphaFoldDB" id="A0A547PS24"/>
<organism evidence="3 4">
    <name type="scientific">Palleronia caenipelagi</name>
    <dbReference type="NCBI Taxonomy" id="2489174"/>
    <lineage>
        <taxon>Bacteria</taxon>
        <taxon>Pseudomonadati</taxon>
        <taxon>Pseudomonadota</taxon>
        <taxon>Alphaproteobacteria</taxon>
        <taxon>Rhodobacterales</taxon>
        <taxon>Roseobacteraceae</taxon>
        <taxon>Palleronia</taxon>
    </lineage>
</organism>
<dbReference type="InterPro" id="IPR043717">
    <property type="entry name" value="DUF5658"/>
</dbReference>
<dbReference type="Proteomes" id="UP000318590">
    <property type="component" value="Unassembled WGS sequence"/>
</dbReference>
<keyword evidence="1" id="KW-0472">Membrane</keyword>
<name>A0A547PS24_9RHOB</name>
<sequence>MTTHELLSLIAFVMAQLADVLTTLRALRHGKREGNPIVAWAMRRFGRYGWIVVKLVITCLAAWLALRAGLPIIVWAVAGLTALVALHNYRLVR</sequence>
<keyword evidence="1" id="KW-1133">Transmembrane helix</keyword>
<dbReference type="OrthoDB" id="7875315at2"/>
<evidence type="ECO:0000256" key="1">
    <source>
        <dbReference type="SAM" id="Phobius"/>
    </source>
</evidence>
<feature type="domain" description="DUF5658" evidence="2">
    <location>
        <begin position="10"/>
        <end position="85"/>
    </location>
</feature>
<gene>
    <name evidence="3" type="ORF">FEV53_13550</name>
</gene>
<feature type="transmembrane region" description="Helical" evidence="1">
    <location>
        <begin position="48"/>
        <end position="66"/>
    </location>
</feature>
<evidence type="ECO:0000259" key="2">
    <source>
        <dbReference type="Pfam" id="PF18902"/>
    </source>
</evidence>
<evidence type="ECO:0000313" key="3">
    <source>
        <dbReference type="EMBL" id="TRD16956.1"/>
    </source>
</evidence>
<keyword evidence="4" id="KW-1185">Reference proteome</keyword>
<dbReference type="EMBL" id="VFSV01000026">
    <property type="protein sequence ID" value="TRD16956.1"/>
    <property type="molecule type" value="Genomic_DNA"/>
</dbReference>
<protein>
    <recommendedName>
        <fullName evidence="2">DUF5658 domain-containing protein</fullName>
    </recommendedName>
</protein>
<dbReference type="Pfam" id="PF18902">
    <property type="entry name" value="DUF5658"/>
    <property type="match status" value="1"/>
</dbReference>
<dbReference type="RefSeq" id="WP_142835358.1">
    <property type="nucleotide sequence ID" value="NZ_VFSV01000026.1"/>
</dbReference>
<evidence type="ECO:0000313" key="4">
    <source>
        <dbReference type="Proteomes" id="UP000318590"/>
    </source>
</evidence>
<accession>A0A547PS24</accession>
<keyword evidence="1" id="KW-0812">Transmembrane</keyword>
<comment type="caution">
    <text evidence="3">The sequence shown here is derived from an EMBL/GenBank/DDBJ whole genome shotgun (WGS) entry which is preliminary data.</text>
</comment>
<feature type="transmembrane region" description="Helical" evidence="1">
    <location>
        <begin position="72"/>
        <end position="92"/>
    </location>
</feature>
<feature type="transmembrane region" description="Helical" evidence="1">
    <location>
        <begin position="6"/>
        <end position="27"/>
    </location>
</feature>